<dbReference type="AlphaFoldDB" id="A0A286NVX7"/>
<gene>
    <name evidence="1" type="ORF">MYMAC_006980</name>
</gene>
<sequence length="203" mass="21666">MALIDLLFPVQGGPVPLDHAYLLFAALSRHIPALHERSDLGVFSLRGVSNTRELLYLGRGTLRLRCPVEAVATLLPLVSAPLEVAGRRLSLGAPSLYALEPVPSLAARLVTFKHAMDEPAFIAAASRALEALGVQATLTVGRRRIVRIADKKVVGFALDLHGLSAEHSLRVQERGLGGRRHMGCGLFLPPGRAALAQARGRAA</sequence>
<proteinExistence type="predicted"/>
<name>A0A286NVX7_9BACT</name>
<dbReference type="InterPro" id="IPR014174">
    <property type="entry name" value="CRISPR-assoc_prot_Cas6/Cmx6"/>
</dbReference>
<dbReference type="CDD" id="cd09703">
    <property type="entry name" value="Cas6-I-III"/>
    <property type="match status" value="1"/>
</dbReference>
<dbReference type="Proteomes" id="UP000217343">
    <property type="component" value="Chromosome"/>
</dbReference>
<dbReference type="EMBL" id="CP022203">
    <property type="protein sequence ID" value="ATB51322.1"/>
    <property type="molecule type" value="Genomic_DNA"/>
</dbReference>
<reference evidence="1 2" key="1">
    <citation type="submission" date="2017-06" db="EMBL/GenBank/DDBJ databases">
        <title>Sequencing and comparative analysis of myxobacterial genomes.</title>
        <authorList>
            <person name="Rupp O."/>
            <person name="Goesmann A."/>
            <person name="Sogaard-Andersen L."/>
        </authorList>
    </citation>
    <scope>NUCLEOTIDE SEQUENCE [LARGE SCALE GENOMIC DNA]</scope>
    <source>
        <strain evidence="1 2">DSM 14697</strain>
    </source>
</reference>
<organism evidence="1 2">
    <name type="scientific">Corallococcus macrosporus DSM 14697</name>
    <dbReference type="NCBI Taxonomy" id="1189310"/>
    <lineage>
        <taxon>Bacteria</taxon>
        <taxon>Pseudomonadati</taxon>
        <taxon>Myxococcota</taxon>
        <taxon>Myxococcia</taxon>
        <taxon>Myxococcales</taxon>
        <taxon>Cystobacterineae</taxon>
        <taxon>Myxococcaceae</taxon>
        <taxon>Corallococcus</taxon>
    </lineage>
</organism>
<dbReference type="Pfam" id="PF09559">
    <property type="entry name" value="Cas6"/>
    <property type="match status" value="1"/>
</dbReference>
<dbReference type="NCBIfam" id="TIGR02807">
    <property type="entry name" value="cas6_cmx6"/>
    <property type="match status" value="1"/>
</dbReference>
<keyword evidence="2" id="KW-1185">Reference proteome</keyword>
<protein>
    <submittedName>
        <fullName evidence="1">Type I-MYXAN CRISPR-associated protein Cas6/Cmx6</fullName>
    </submittedName>
</protein>
<dbReference type="KEGG" id="mmas:MYMAC_006980"/>
<evidence type="ECO:0000313" key="1">
    <source>
        <dbReference type="EMBL" id="ATB51322.1"/>
    </source>
</evidence>
<dbReference type="OrthoDB" id="9779370at2"/>
<evidence type="ECO:0000313" key="2">
    <source>
        <dbReference type="Proteomes" id="UP000217343"/>
    </source>
</evidence>
<accession>A0A286NVX7</accession>